<feature type="region of interest" description="Disordered" evidence="1">
    <location>
        <begin position="600"/>
        <end position="622"/>
    </location>
</feature>
<accession>A0ABW7CUP6</accession>
<dbReference type="EMBL" id="JBHGCJ010000003">
    <property type="protein sequence ID" value="MFG6108676.1"/>
    <property type="molecule type" value="Genomic_DNA"/>
</dbReference>
<sequence>MNADTNRDGAASIARHRSAAEVAFNPDYGSANSEYRAAVGGHAISWNPGDGAVKGATERDVAKLGATAQTQGQAVTFTHASADGLVNYQVQMEQMAGVRAEHGGSGSRGAAAEVSSTAGTRGRYLVSLPAGQDATDAARVSPFDPTSIPVGGRVTLDGQAFQGTALDASFRHIATQTQLTEAAGASYRVDRVDAQHVRVSMGPNQAVSAFNGLGVSAGGVSAMLGRQDALGQSTVKTATFDLGQADGQAAYAHFVATGEIAAQTPGVEAAATVERLGMSSQTRLKVGIGEHLGADLGGARNAGEVVRTRFDDGSHVDARRVEYSGNVPMTRLSVHAADGTENVQARRYEFQLDLRNQPHAEQIAGMLNTALTGDTRREGPVQAGDTLTLRFSEPQMRALMAQTQALVKDNPGADPRWHVLADDGQGRPQQDVDAFATTMARMQGQSAHGMAERLFKLSNAADGDPRGGFVPIDASVDSPRLRNLPAPTPLLPQDPRHADSPDHGLMRQGQSAVGALDQGMGRQSDAMSERLYMGLLVAARREGLERIDQAVLSENGQYAFAVQGDPHGADRRLARAETTEAVATPVGEHVRALQTVAEARAPAPETARAAEQVQASEMARQA</sequence>
<evidence type="ECO:0000313" key="4">
    <source>
        <dbReference type="Proteomes" id="UP001605261"/>
    </source>
</evidence>
<feature type="compositionally biased region" description="Basic and acidic residues" evidence="1">
    <location>
        <begin position="494"/>
        <end position="505"/>
    </location>
</feature>
<dbReference type="RefSeq" id="WP_394161980.1">
    <property type="nucleotide sequence ID" value="NZ_JBHGCJ010000003.1"/>
</dbReference>
<dbReference type="Proteomes" id="UP001605261">
    <property type="component" value="Unassembled WGS sequence"/>
</dbReference>
<evidence type="ECO:0000313" key="3">
    <source>
        <dbReference type="EMBL" id="MFG6108676.1"/>
    </source>
</evidence>
<dbReference type="Pfam" id="PF20410">
    <property type="entry name" value="X-Tfes_XVIPCD"/>
    <property type="match status" value="1"/>
</dbReference>
<evidence type="ECO:0000259" key="2">
    <source>
        <dbReference type="Pfam" id="PF20410"/>
    </source>
</evidence>
<gene>
    <name evidence="3" type="ORF">ACEU0G_002667</name>
</gene>
<feature type="region of interest" description="Disordered" evidence="1">
    <location>
        <begin position="480"/>
        <end position="507"/>
    </location>
</feature>
<proteinExistence type="predicted"/>
<feature type="compositionally biased region" description="Low complexity" evidence="1">
    <location>
        <begin position="600"/>
        <end position="611"/>
    </location>
</feature>
<organism evidence="3 4">
    <name type="scientific">Stenotrophomonas nematodicola</name>
    <dbReference type="NCBI Taxonomy" id="2656746"/>
    <lineage>
        <taxon>Bacteria</taxon>
        <taxon>Pseudomonadati</taxon>
        <taxon>Pseudomonadota</taxon>
        <taxon>Gammaproteobacteria</taxon>
        <taxon>Lysobacterales</taxon>
        <taxon>Lysobacteraceae</taxon>
        <taxon>Stenotrophomonas</taxon>
    </lineage>
</organism>
<reference evidence="3 4" key="1">
    <citation type="submission" date="2024-09" db="EMBL/GenBank/DDBJ databases">
        <authorList>
            <consortium name="All-Russian atlas of soil microorganisms"/>
            <consortium name="as a basis for the search for new antimicrobial producers and enzymes with unique properties"/>
            <person name="Sokolova E.A."/>
            <person name="Voronina E.N."/>
        </authorList>
    </citation>
    <scope>NUCLEOTIDE SEQUENCE [LARGE SCALE GENOMIC DNA]</scope>
    <source>
        <strain evidence="3 4">AF-22b-331.1</strain>
    </source>
</reference>
<dbReference type="InterPro" id="IPR046519">
    <property type="entry name" value="X-Tfes_XVIPCD"/>
</dbReference>
<feature type="domain" description="X-Tfes XVIPCD" evidence="2">
    <location>
        <begin position="496"/>
        <end position="594"/>
    </location>
</feature>
<evidence type="ECO:0000256" key="1">
    <source>
        <dbReference type="SAM" id="MobiDB-lite"/>
    </source>
</evidence>
<comment type="caution">
    <text evidence="3">The sequence shown here is derived from an EMBL/GenBank/DDBJ whole genome shotgun (WGS) entry which is preliminary data.</text>
</comment>
<protein>
    <submittedName>
        <fullName evidence="3">XVIPCD domain-containing protein</fullName>
    </submittedName>
</protein>
<name>A0ABW7CUP6_9GAMM</name>
<keyword evidence="4" id="KW-1185">Reference proteome</keyword>